<proteinExistence type="predicted"/>
<reference evidence="1 2" key="1">
    <citation type="submission" date="2017-08" db="EMBL/GenBank/DDBJ databases">
        <title>USMARCv1.0.</title>
        <authorList>
            <person name="Hannum G.I."/>
            <person name="Koren S."/>
            <person name="Schroeder S.G."/>
            <person name="Chin S.C."/>
            <person name="Nonneman D.J."/>
            <person name="Becker S.A."/>
            <person name="Rosen B.D."/>
            <person name="Bickhart D.M."/>
            <person name="Putnam N.H."/>
            <person name="Green R.E."/>
            <person name="Tuggle C.K."/>
            <person name="Liu H."/>
            <person name="Rohrer G.A."/>
            <person name="Warr A."/>
            <person name="Hall R."/>
            <person name="Kim K."/>
            <person name="Hume D.A."/>
            <person name="Talbot R."/>
            <person name="Chow W."/>
            <person name="Howe K."/>
            <person name="Schwartz A.S."/>
            <person name="Watson M."/>
            <person name="Archibald A.L."/>
            <person name="Phillippy A.M."/>
            <person name="Smith T.P.L."/>
        </authorList>
    </citation>
    <scope>NUCLEOTIDE SEQUENCE [LARGE SCALE GENOMIC DNA]</scope>
</reference>
<sequence>MCPRIFTYSLFLVCRNIKRPETVITGGTTVCFSTLGSNKTSQTAMVLHYDIIPAFLILYACSQ</sequence>
<protein>
    <submittedName>
        <fullName evidence="1">Uncharacterized protein</fullName>
    </submittedName>
</protein>
<evidence type="ECO:0000313" key="1">
    <source>
        <dbReference type="Ensembl" id="ENSSSCP00070030710.1"/>
    </source>
</evidence>
<evidence type="ECO:0000313" key="2">
    <source>
        <dbReference type="Proteomes" id="UP000314985"/>
    </source>
</evidence>
<name>A0A4X1UQ95_PIG</name>
<accession>A0A4X1UQ95</accession>
<reference evidence="1" key="2">
    <citation type="submission" date="2025-08" db="UniProtKB">
        <authorList>
            <consortium name="Ensembl"/>
        </authorList>
    </citation>
    <scope>IDENTIFICATION</scope>
</reference>
<dbReference type="Ensembl" id="ENSSSCT00070036737.1">
    <property type="protein sequence ID" value="ENSSSCP00070030710.1"/>
    <property type="gene ID" value="ENSSSCG00070018639.1"/>
</dbReference>
<dbReference type="Proteomes" id="UP000314985">
    <property type="component" value="Chromosome 6"/>
</dbReference>
<organism evidence="1 2">
    <name type="scientific">Sus scrofa</name>
    <name type="common">Pig</name>
    <dbReference type="NCBI Taxonomy" id="9823"/>
    <lineage>
        <taxon>Eukaryota</taxon>
        <taxon>Metazoa</taxon>
        <taxon>Chordata</taxon>
        <taxon>Craniata</taxon>
        <taxon>Vertebrata</taxon>
        <taxon>Euteleostomi</taxon>
        <taxon>Mammalia</taxon>
        <taxon>Eutheria</taxon>
        <taxon>Laurasiatheria</taxon>
        <taxon>Artiodactyla</taxon>
        <taxon>Suina</taxon>
        <taxon>Suidae</taxon>
        <taxon>Sus</taxon>
    </lineage>
</organism>
<dbReference type="AlphaFoldDB" id="A0A4X1UQ95"/>